<reference evidence="1 2" key="1">
    <citation type="journal article" date="2022" name="Hortic Res">
        <title>A haplotype resolved chromosomal level avocado genome allows analysis of novel avocado genes.</title>
        <authorList>
            <person name="Nath O."/>
            <person name="Fletcher S.J."/>
            <person name="Hayward A."/>
            <person name="Shaw L.M."/>
            <person name="Masouleh A.K."/>
            <person name="Furtado A."/>
            <person name="Henry R.J."/>
            <person name="Mitter N."/>
        </authorList>
    </citation>
    <scope>NUCLEOTIDE SEQUENCE [LARGE SCALE GENOMIC DNA]</scope>
    <source>
        <strain evidence="2">cv. Hass</strain>
    </source>
</reference>
<comment type="caution">
    <text evidence="1">The sequence shown here is derived from an EMBL/GenBank/DDBJ whole genome shotgun (WGS) entry which is preliminary data.</text>
</comment>
<evidence type="ECO:0000313" key="2">
    <source>
        <dbReference type="Proteomes" id="UP001234297"/>
    </source>
</evidence>
<dbReference type="EMBL" id="CM056810">
    <property type="protein sequence ID" value="KAJ8646230.1"/>
    <property type="molecule type" value="Genomic_DNA"/>
</dbReference>
<dbReference type="Proteomes" id="UP001234297">
    <property type="component" value="Chromosome 2"/>
</dbReference>
<sequence>MNRSDFPCAHTCYPEKPTAPKPSPCDIYYQTQKGITSRPIFSKSSCCLLREDRTQKTIDRRKEEFYNMHSEEDKLSAEDKKRRLKTPSQVAALEEFYNEHKYPSEEMKSEFASRLGLTEKQISRWFCHRRLKDKNRLKDDACISGKHDLSNSVLQDRGSGLRQDSCGSTKQGDYMHFDPREVESRRFFRQDYPSAALASENRGQDKRTKDYGTVSDTSSGSSSGPQDRLLPSRYSSWDSNSMLMNTKGVKGRGYMMASEYLYLQDEIENPAISAVKKQLGRRYRPDGPPIGLEFQPLPPGAFDAPLGDSIQEPYYVGDPSLQNSYSISRVKKENSAGMAHGIHRYKSYPHGSCTEGSGFRRTVWESDHQKESISYPSSQRSFTNYYYHGPDKNSVLEMDADSAVEASVFKSNSVRISSKQRVEQTSISSKGSLRLYDRNINPNELHYSQLRNDDIGSHEFKTREYFQLGASNSVLHHSEPHDADDKFNSRKLTKLEQRYLEKRVNEHKTISNPLRTKTLRQEMKMGKQLKGTEFPRLDSTLRTPSQEQPWKKPIKGFAGELPTSFSEDETASSSSSMDC</sequence>
<name>A0ACC2MKR2_PERAE</name>
<accession>A0ACC2MKR2</accession>
<keyword evidence="2" id="KW-1185">Reference proteome</keyword>
<evidence type="ECO:0000313" key="1">
    <source>
        <dbReference type="EMBL" id="KAJ8646230.1"/>
    </source>
</evidence>
<proteinExistence type="predicted"/>
<protein>
    <submittedName>
        <fullName evidence="1">Uncharacterized protein</fullName>
    </submittedName>
</protein>
<organism evidence="1 2">
    <name type="scientific">Persea americana</name>
    <name type="common">Avocado</name>
    <dbReference type="NCBI Taxonomy" id="3435"/>
    <lineage>
        <taxon>Eukaryota</taxon>
        <taxon>Viridiplantae</taxon>
        <taxon>Streptophyta</taxon>
        <taxon>Embryophyta</taxon>
        <taxon>Tracheophyta</taxon>
        <taxon>Spermatophyta</taxon>
        <taxon>Magnoliopsida</taxon>
        <taxon>Magnoliidae</taxon>
        <taxon>Laurales</taxon>
        <taxon>Lauraceae</taxon>
        <taxon>Persea</taxon>
    </lineage>
</organism>
<gene>
    <name evidence="1" type="ORF">MRB53_007978</name>
</gene>